<protein>
    <recommendedName>
        <fullName evidence="1">Mycothiol-dependent maleylpyruvate isomerase metal-binding domain-containing protein</fullName>
    </recommendedName>
</protein>
<keyword evidence="3" id="KW-1185">Reference proteome</keyword>
<feature type="domain" description="Mycothiol-dependent maleylpyruvate isomerase metal-binding" evidence="1">
    <location>
        <begin position="34"/>
        <end position="183"/>
    </location>
</feature>
<dbReference type="EMBL" id="CP001618">
    <property type="protein sequence ID" value="ACQ80214.1"/>
    <property type="molecule type" value="Genomic_DNA"/>
</dbReference>
<dbReference type="Gene3D" id="1.20.120.450">
    <property type="entry name" value="dinb family like domain"/>
    <property type="match status" value="1"/>
</dbReference>
<organism evidence="2 3">
    <name type="scientific">Beutenbergia cavernae (strain ATCC BAA-8 / DSM 12333 / CCUG 43141 / JCM 11478 / NBRC 16432 / NCIMB 13614 / HKI 0122)</name>
    <dbReference type="NCBI Taxonomy" id="471853"/>
    <lineage>
        <taxon>Bacteria</taxon>
        <taxon>Bacillati</taxon>
        <taxon>Actinomycetota</taxon>
        <taxon>Actinomycetes</taxon>
        <taxon>Micrococcales</taxon>
        <taxon>Beutenbergiaceae</taxon>
        <taxon>Beutenbergia</taxon>
    </lineage>
</organism>
<dbReference type="HOGENOM" id="CLU_088949_0_0_11"/>
<reference evidence="2 3" key="1">
    <citation type="journal article" date="2009" name="Stand. Genomic Sci.">
        <title>Complete genome sequence of Beutenbergia cavernae type strain (HKI 0122).</title>
        <authorList>
            <person name="Land M."/>
            <person name="Pukall R."/>
            <person name="Abt B."/>
            <person name="Goker M."/>
            <person name="Rohde M."/>
            <person name="Glavina Del Rio T."/>
            <person name="Tice H."/>
            <person name="Copeland A."/>
            <person name="Cheng J.F."/>
            <person name="Lucas S."/>
            <person name="Chen F."/>
            <person name="Nolan M."/>
            <person name="Bruce D."/>
            <person name="Goodwin L."/>
            <person name="Pitluck S."/>
            <person name="Ivanova N."/>
            <person name="Mavromatis K."/>
            <person name="Ovchinnikova G."/>
            <person name="Pati A."/>
            <person name="Chen A."/>
            <person name="Palaniappan K."/>
            <person name="Hauser L."/>
            <person name="Chang Y.J."/>
            <person name="Jefferies C.C."/>
            <person name="Saunders E."/>
            <person name="Brettin T."/>
            <person name="Detter J.C."/>
            <person name="Han C."/>
            <person name="Chain P."/>
            <person name="Bristow J."/>
            <person name="Eisen J.A."/>
            <person name="Markowitz V."/>
            <person name="Hugenholtz P."/>
            <person name="Kyrpides N.C."/>
            <person name="Klenk H.P."/>
            <person name="Lapidus A."/>
        </authorList>
    </citation>
    <scope>NUCLEOTIDE SEQUENCE [LARGE SCALE GENOMIC DNA]</scope>
    <source>
        <strain evidence="3">ATCC BAA-8 / DSM 12333 / NBRC 16432</strain>
    </source>
</reference>
<dbReference type="AlphaFoldDB" id="C5C5M3"/>
<name>C5C5M3_BEUC1</name>
<dbReference type="InterPro" id="IPR034660">
    <property type="entry name" value="DinB/YfiT-like"/>
</dbReference>
<dbReference type="Proteomes" id="UP000007962">
    <property type="component" value="Chromosome"/>
</dbReference>
<accession>C5C5M3</accession>
<dbReference type="STRING" id="471853.Bcav_1959"/>
<dbReference type="Pfam" id="PF11716">
    <property type="entry name" value="MDMPI_N"/>
    <property type="match status" value="1"/>
</dbReference>
<sequence>MHPASAGATSRHGRYSRAVASTAVGSLDHDAVVRAAEQAVDLARHDAVVAAWGTESALPGMTVGGLARHLVSQPECAVEFLGLPVPAGAERVPLSVYAGLLDWLDAPVDAEENTSIRDDFNEMAGEGYEASIAVGDAACAALPEAIRAAGPATFVPWQGCALATDDFLLVRLLEIVVHTDDLATSLGLPTPRFEPAVLEPVLGLLAVLAQRRHGQDAVVRTLARAERAGGTVSAFSRA</sequence>
<dbReference type="eggNOG" id="ENOG50320A4">
    <property type="taxonomic scope" value="Bacteria"/>
</dbReference>
<proteinExistence type="predicted"/>
<evidence type="ECO:0000259" key="1">
    <source>
        <dbReference type="Pfam" id="PF11716"/>
    </source>
</evidence>
<dbReference type="KEGG" id="bcv:Bcav_1959"/>
<evidence type="ECO:0000313" key="2">
    <source>
        <dbReference type="EMBL" id="ACQ80214.1"/>
    </source>
</evidence>
<evidence type="ECO:0000313" key="3">
    <source>
        <dbReference type="Proteomes" id="UP000007962"/>
    </source>
</evidence>
<gene>
    <name evidence="2" type="ordered locus">Bcav_1959</name>
</gene>
<dbReference type="OrthoDB" id="3213216at2"/>
<dbReference type="InterPro" id="IPR024344">
    <property type="entry name" value="MDMPI_metal-binding"/>
</dbReference>
<dbReference type="GO" id="GO:0046872">
    <property type="term" value="F:metal ion binding"/>
    <property type="evidence" value="ECO:0007669"/>
    <property type="project" value="InterPro"/>
</dbReference>
<dbReference type="SUPFAM" id="SSF109854">
    <property type="entry name" value="DinB/YfiT-like putative metalloenzymes"/>
    <property type="match status" value="1"/>
</dbReference>